<evidence type="ECO:0000313" key="3">
    <source>
        <dbReference type="Proteomes" id="UP000248395"/>
    </source>
</evidence>
<comment type="caution">
    <text evidence="2">The sequence shown here is derived from an EMBL/GenBank/DDBJ whole genome shotgun (WGS) entry which is preliminary data.</text>
</comment>
<feature type="chain" id="PRO_5016426192" evidence="1">
    <location>
        <begin position="33"/>
        <end position="124"/>
    </location>
</feature>
<proteinExistence type="predicted"/>
<dbReference type="Proteomes" id="UP000248395">
    <property type="component" value="Unassembled WGS sequence"/>
</dbReference>
<keyword evidence="1" id="KW-0732">Signal</keyword>
<reference evidence="2 3" key="1">
    <citation type="submission" date="2018-05" db="EMBL/GenBank/DDBJ databases">
        <title>Genomic Encyclopedia of Type Strains, Phase IV (KMG-IV): sequencing the most valuable type-strain genomes for metagenomic binning, comparative biology and taxonomic classification.</title>
        <authorList>
            <person name="Goeker M."/>
        </authorList>
    </citation>
    <scope>NUCLEOTIDE SEQUENCE [LARGE SCALE GENOMIC DNA]</scope>
    <source>
        <strain evidence="2 3">DSM 25134</strain>
    </source>
</reference>
<evidence type="ECO:0000313" key="2">
    <source>
        <dbReference type="EMBL" id="PXX49946.1"/>
    </source>
</evidence>
<sequence length="124" mass="13717">MPTPPFFTALCQAFRRAHLFAVLLLIPLTALADSSLQLSSDKKPAEVADCLKQGIRQLKIPDDYVRRDSKADGTETIRLLNPVSGNTSLQVDVQPDGEHSRLQVDQNGIPLTPPWLRLIKRCAS</sequence>
<keyword evidence="3" id="KW-1185">Reference proteome</keyword>
<protein>
    <submittedName>
        <fullName evidence="2">Uncharacterized protein</fullName>
    </submittedName>
</protein>
<dbReference type="RefSeq" id="WP_146215912.1">
    <property type="nucleotide sequence ID" value="NZ_LNQU01000120.1"/>
</dbReference>
<dbReference type="EMBL" id="QJKC01000003">
    <property type="protein sequence ID" value="PXX49946.1"/>
    <property type="molecule type" value="Genomic_DNA"/>
</dbReference>
<name>A0A318JMP1_9NEIS</name>
<accession>A0A318JMP1</accession>
<dbReference type="OrthoDB" id="8595514at2"/>
<organism evidence="2 3">
    <name type="scientific">Aquitalea magnusonii</name>
    <dbReference type="NCBI Taxonomy" id="332411"/>
    <lineage>
        <taxon>Bacteria</taxon>
        <taxon>Pseudomonadati</taxon>
        <taxon>Pseudomonadota</taxon>
        <taxon>Betaproteobacteria</taxon>
        <taxon>Neisseriales</taxon>
        <taxon>Chromobacteriaceae</taxon>
        <taxon>Aquitalea</taxon>
    </lineage>
</organism>
<feature type="signal peptide" evidence="1">
    <location>
        <begin position="1"/>
        <end position="32"/>
    </location>
</feature>
<gene>
    <name evidence="2" type="ORF">DFR38_103126</name>
</gene>
<dbReference type="AlphaFoldDB" id="A0A318JMP1"/>
<evidence type="ECO:0000256" key="1">
    <source>
        <dbReference type="SAM" id="SignalP"/>
    </source>
</evidence>